<gene>
    <name evidence="6" type="ORF">ACPOL_4886</name>
</gene>
<evidence type="ECO:0000256" key="3">
    <source>
        <dbReference type="ARBA" id="ARBA00016090"/>
    </source>
</evidence>
<dbReference type="PANTHER" id="PTHR10937:SF0">
    <property type="entry name" value="GLUTAMINE--FRUCTOSE-6-PHOSPHATE TRANSAMINASE (ISOMERIZING)"/>
    <property type="match status" value="1"/>
</dbReference>
<dbReference type="Pfam" id="PF01380">
    <property type="entry name" value="SIS"/>
    <property type="match status" value="1"/>
</dbReference>
<dbReference type="InterPro" id="IPR035466">
    <property type="entry name" value="GlmS/AgaS_SIS"/>
</dbReference>
<dbReference type="PANTHER" id="PTHR10937">
    <property type="entry name" value="GLUCOSAMINE--FRUCTOSE-6-PHOSPHATE AMINOTRANSFERASE, ISOMERIZING"/>
    <property type="match status" value="1"/>
</dbReference>
<dbReference type="InterPro" id="IPR046348">
    <property type="entry name" value="SIS_dom_sf"/>
</dbReference>
<reference evidence="6 7" key="1">
    <citation type="journal article" date="2018" name="Front. Microbiol.">
        <title>Hydrolytic Capabilities as a Key to Environmental Success: Chitinolytic and Cellulolytic Acidobacteria From Acidic Sub-arctic Soils and Boreal Peatlands.</title>
        <authorList>
            <person name="Belova S.E."/>
            <person name="Ravin N.V."/>
            <person name="Pankratov T.A."/>
            <person name="Rakitin A.L."/>
            <person name="Ivanova A.A."/>
            <person name="Beletsky A.V."/>
            <person name="Mardanov A.V."/>
            <person name="Sinninghe Damste J.S."/>
            <person name="Dedysh S.N."/>
        </authorList>
    </citation>
    <scope>NUCLEOTIDE SEQUENCE [LARGE SCALE GENOMIC DNA]</scope>
    <source>
        <strain evidence="6 7">SBC82</strain>
    </source>
</reference>
<dbReference type="CDD" id="cd05008">
    <property type="entry name" value="SIS_GlmS_GlmD_1"/>
    <property type="match status" value="1"/>
</dbReference>
<dbReference type="AlphaFoldDB" id="A0A2Z5G4Y0"/>
<proteinExistence type="predicted"/>
<organism evidence="6 7">
    <name type="scientific">Acidisarcina polymorpha</name>
    <dbReference type="NCBI Taxonomy" id="2211140"/>
    <lineage>
        <taxon>Bacteria</taxon>
        <taxon>Pseudomonadati</taxon>
        <taxon>Acidobacteriota</taxon>
        <taxon>Terriglobia</taxon>
        <taxon>Terriglobales</taxon>
        <taxon>Acidobacteriaceae</taxon>
        <taxon>Acidisarcina</taxon>
    </lineage>
</organism>
<evidence type="ECO:0000259" key="5">
    <source>
        <dbReference type="PROSITE" id="PS51464"/>
    </source>
</evidence>
<dbReference type="InterPro" id="IPR001347">
    <property type="entry name" value="SIS_dom"/>
</dbReference>
<accession>A0A2Z5G4Y0</accession>
<dbReference type="EMBL" id="CP030840">
    <property type="protein sequence ID" value="AXC14148.1"/>
    <property type="molecule type" value="Genomic_DNA"/>
</dbReference>
<comment type="catalytic activity">
    <reaction evidence="1">
        <text>D-fructose 6-phosphate + L-glutamine = D-glucosamine 6-phosphate + L-glutamate</text>
        <dbReference type="Rhea" id="RHEA:13237"/>
        <dbReference type="ChEBI" id="CHEBI:29985"/>
        <dbReference type="ChEBI" id="CHEBI:58359"/>
        <dbReference type="ChEBI" id="CHEBI:58725"/>
        <dbReference type="ChEBI" id="CHEBI:61527"/>
        <dbReference type="EC" id="2.6.1.16"/>
    </reaction>
</comment>
<dbReference type="RefSeq" id="WP_161557512.1">
    <property type="nucleotide sequence ID" value="NZ_CP030840.1"/>
</dbReference>
<dbReference type="GO" id="GO:0004360">
    <property type="term" value="F:glutamine-fructose-6-phosphate transaminase (isomerizing) activity"/>
    <property type="evidence" value="ECO:0007669"/>
    <property type="project" value="UniProtKB-EC"/>
</dbReference>
<protein>
    <recommendedName>
        <fullName evidence="3">Glutamine--fructose-6-phosphate aminotransferase [isomerizing]</fullName>
        <ecNumber evidence="2">2.6.1.16</ecNumber>
    </recommendedName>
</protein>
<dbReference type="CDD" id="cd05009">
    <property type="entry name" value="SIS_GlmS_GlmD_2"/>
    <property type="match status" value="1"/>
</dbReference>
<evidence type="ECO:0000256" key="2">
    <source>
        <dbReference type="ARBA" id="ARBA00012916"/>
    </source>
</evidence>
<evidence type="ECO:0000313" key="7">
    <source>
        <dbReference type="Proteomes" id="UP000253606"/>
    </source>
</evidence>
<feature type="domain" description="SIS" evidence="5">
    <location>
        <begin position="35"/>
        <end position="179"/>
    </location>
</feature>
<dbReference type="PROSITE" id="PS51464">
    <property type="entry name" value="SIS"/>
    <property type="match status" value="1"/>
</dbReference>
<evidence type="ECO:0000256" key="1">
    <source>
        <dbReference type="ARBA" id="ARBA00001031"/>
    </source>
</evidence>
<dbReference type="InterPro" id="IPR035490">
    <property type="entry name" value="GlmS/FrlB_SIS"/>
</dbReference>
<name>A0A2Z5G4Y0_9BACT</name>
<keyword evidence="7" id="KW-1185">Reference proteome</keyword>
<evidence type="ECO:0000256" key="4">
    <source>
        <dbReference type="ARBA" id="ARBA00022737"/>
    </source>
</evidence>
<dbReference type="GO" id="GO:0097367">
    <property type="term" value="F:carbohydrate derivative binding"/>
    <property type="evidence" value="ECO:0007669"/>
    <property type="project" value="InterPro"/>
</dbReference>
<dbReference type="SUPFAM" id="SSF53697">
    <property type="entry name" value="SIS domain"/>
    <property type="match status" value="1"/>
</dbReference>
<keyword evidence="4" id="KW-0677">Repeat</keyword>
<evidence type="ECO:0000313" key="6">
    <source>
        <dbReference type="EMBL" id="AXC14148.1"/>
    </source>
</evidence>
<dbReference type="EC" id="2.6.1.16" evidence="2"/>
<dbReference type="KEGG" id="abas:ACPOL_4886"/>
<dbReference type="GO" id="GO:0006002">
    <property type="term" value="P:fructose 6-phosphate metabolic process"/>
    <property type="evidence" value="ECO:0007669"/>
    <property type="project" value="TreeGrafter"/>
</dbReference>
<dbReference type="GO" id="GO:0006047">
    <property type="term" value="P:UDP-N-acetylglucosamine metabolic process"/>
    <property type="evidence" value="ECO:0007669"/>
    <property type="project" value="TreeGrafter"/>
</dbReference>
<dbReference type="Proteomes" id="UP000253606">
    <property type="component" value="Chromosome"/>
</dbReference>
<dbReference type="Gene3D" id="3.40.50.10490">
    <property type="entry name" value="Glucose-6-phosphate isomerase like protein, domain 1"/>
    <property type="match status" value="2"/>
</dbReference>
<dbReference type="GO" id="GO:0006487">
    <property type="term" value="P:protein N-linked glycosylation"/>
    <property type="evidence" value="ECO:0007669"/>
    <property type="project" value="TreeGrafter"/>
</dbReference>
<sequence length="367" mass="39246">MNRLPMLENIFAQPASHRTLLDYHAGQGSTSLQTCGERLRNASGRLIYSGMGASIFAVIPAVSRLLENGYPAQIAESSELLHYGSASLTKEDVGILISRSGESVEVVRLAEKMREAGMTVIGVTNVPGSPLEQLADHTLTIGSQADQLIAVQTYTGTVLTLLLLAEEAISGSSLEFSQAASAMLPQLSAHIDACFEASESWRHWLEPSGVLYLLGRGPALASVQEGALLMHETAKASAVGMSSGQFRHGPVEWVSAESRVLVFGAPEATQAIDRSLANDLYRMGAQVRWIGPSQGGSDSGEHAPALIPWPDVAPAFAPVFDVVPMQVASYRLALWRGIVPGDFRYASEITSAESGFPLFQSRHTSKE</sequence>